<dbReference type="AlphaFoldDB" id="A0AAW9RTE8"/>
<dbReference type="PANTHER" id="PTHR41247">
    <property type="entry name" value="HTH-TYPE TRANSCRIPTIONAL REPRESSOR YCNK"/>
    <property type="match status" value="1"/>
</dbReference>
<reference evidence="1 2" key="1">
    <citation type="submission" date="2024-04" db="EMBL/GenBank/DDBJ databases">
        <title>Novel genus in family Flammeovirgaceae.</title>
        <authorList>
            <person name="Nguyen T.H."/>
            <person name="Vuong T.Q."/>
            <person name="Le H."/>
            <person name="Kim S.-G."/>
        </authorList>
    </citation>
    <scope>NUCLEOTIDE SEQUENCE [LARGE SCALE GENOMIC DNA]</scope>
    <source>
        <strain evidence="1 2">JCM 23209</strain>
    </source>
</reference>
<sequence length="160" mass="18138">MIQKGFYLLLFSWCIIACAPKPAPILYGEDNCHFCKMTIVDQRYGAELVTQKGKVYVFDAIECLLHVLQKESGRYSQAAYVLITDFTQPGKLIDAHTSSYLISKELPSPMGMFLTGFKDHEKALTFQQKTGGKLYRWEELFSNFATLSGKTEFSTVSTHQ</sequence>
<name>A0AAW9RTE8_9BACT</name>
<dbReference type="Pfam" id="PF05573">
    <property type="entry name" value="NosL"/>
    <property type="match status" value="1"/>
</dbReference>
<dbReference type="Proteomes" id="UP001403385">
    <property type="component" value="Unassembled WGS sequence"/>
</dbReference>
<dbReference type="SUPFAM" id="SSF160387">
    <property type="entry name" value="NosL/MerB-like"/>
    <property type="match status" value="1"/>
</dbReference>
<comment type="caution">
    <text evidence="1">The sequence shown here is derived from an EMBL/GenBank/DDBJ whole genome shotgun (WGS) entry which is preliminary data.</text>
</comment>
<dbReference type="PANTHER" id="PTHR41247:SF1">
    <property type="entry name" value="HTH-TYPE TRANSCRIPTIONAL REPRESSOR YCNK"/>
    <property type="match status" value="1"/>
</dbReference>
<evidence type="ECO:0000313" key="2">
    <source>
        <dbReference type="Proteomes" id="UP001403385"/>
    </source>
</evidence>
<dbReference type="EMBL" id="JBDKWZ010000001">
    <property type="protein sequence ID" value="MEN7546902.1"/>
    <property type="molecule type" value="Genomic_DNA"/>
</dbReference>
<dbReference type="RefSeq" id="WP_346819681.1">
    <property type="nucleotide sequence ID" value="NZ_JBDKWZ010000001.1"/>
</dbReference>
<protein>
    <submittedName>
        <fullName evidence="1">Nitrous oxide reductase accessory protein NosL</fullName>
    </submittedName>
</protein>
<evidence type="ECO:0000313" key="1">
    <source>
        <dbReference type="EMBL" id="MEN7546902.1"/>
    </source>
</evidence>
<organism evidence="1 2">
    <name type="scientific">Rapidithrix thailandica</name>
    <dbReference type="NCBI Taxonomy" id="413964"/>
    <lineage>
        <taxon>Bacteria</taxon>
        <taxon>Pseudomonadati</taxon>
        <taxon>Bacteroidota</taxon>
        <taxon>Cytophagia</taxon>
        <taxon>Cytophagales</taxon>
        <taxon>Flammeovirgaceae</taxon>
        <taxon>Rapidithrix</taxon>
    </lineage>
</organism>
<accession>A0AAW9RTE8</accession>
<keyword evidence="2" id="KW-1185">Reference proteome</keyword>
<dbReference type="InterPro" id="IPR008719">
    <property type="entry name" value="N2O_reductase_NosL"/>
</dbReference>
<gene>
    <name evidence="1" type="ORF">AAG747_03210</name>
</gene>
<proteinExistence type="predicted"/>